<accession>A0A1R3H1R1</accession>
<dbReference type="EMBL" id="AWUE01020983">
    <property type="protein sequence ID" value="OMO64284.1"/>
    <property type="molecule type" value="Genomic_DNA"/>
</dbReference>
<name>A0A1R3H1R1_9ROSI</name>
<protein>
    <submittedName>
        <fullName evidence="2">Uncharacterized protein</fullName>
    </submittedName>
</protein>
<evidence type="ECO:0000313" key="2">
    <source>
        <dbReference type="EMBL" id="OMO64284.1"/>
    </source>
</evidence>
<feature type="compositionally biased region" description="Polar residues" evidence="1">
    <location>
        <begin position="17"/>
        <end position="29"/>
    </location>
</feature>
<keyword evidence="3" id="KW-1185">Reference proteome</keyword>
<proteinExistence type="predicted"/>
<dbReference type="Proteomes" id="UP000187203">
    <property type="component" value="Unassembled WGS sequence"/>
</dbReference>
<organism evidence="2 3">
    <name type="scientific">Corchorus olitorius</name>
    <dbReference type="NCBI Taxonomy" id="93759"/>
    <lineage>
        <taxon>Eukaryota</taxon>
        <taxon>Viridiplantae</taxon>
        <taxon>Streptophyta</taxon>
        <taxon>Embryophyta</taxon>
        <taxon>Tracheophyta</taxon>
        <taxon>Spermatophyta</taxon>
        <taxon>Magnoliopsida</taxon>
        <taxon>eudicotyledons</taxon>
        <taxon>Gunneridae</taxon>
        <taxon>Pentapetalae</taxon>
        <taxon>rosids</taxon>
        <taxon>malvids</taxon>
        <taxon>Malvales</taxon>
        <taxon>Malvaceae</taxon>
        <taxon>Grewioideae</taxon>
        <taxon>Apeibeae</taxon>
        <taxon>Corchorus</taxon>
    </lineage>
</organism>
<evidence type="ECO:0000256" key="1">
    <source>
        <dbReference type="SAM" id="MobiDB-lite"/>
    </source>
</evidence>
<evidence type="ECO:0000313" key="3">
    <source>
        <dbReference type="Proteomes" id="UP000187203"/>
    </source>
</evidence>
<sequence length="54" mass="5957">MAANANKGTPTLAVGTTGRNPNVKNQQSARGYLRIREWQRRNYRAIGKLSVSIA</sequence>
<reference evidence="3" key="1">
    <citation type="submission" date="2013-09" db="EMBL/GenBank/DDBJ databases">
        <title>Corchorus olitorius genome sequencing.</title>
        <authorList>
            <person name="Alam M."/>
            <person name="Haque M.S."/>
            <person name="Islam M.S."/>
            <person name="Emdad E.M."/>
            <person name="Islam M.M."/>
            <person name="Ahmed B."/>
            <person name="Halim A."/>
            <person name="Hossen Q.M.M."/>
            <person name="Hossain M.Z."/>
            <person name="Ahmed R."/>
            <person name="Khan M.M."/>
            <person name="Islam R."/>
            <person name="Rashid M.M."/>
            <person name="Khan S.A."/>
            <person name="Rahman M.S."/>
            <person name="Alam M."/>
            <person name="Yahiya A.S."/>
            <person name="Khan M.S."/>
            <person name="Azam M.S."/>
            <person name="Haque T."/>
            <person name="Lashkar M.Z.H."/>
            <person name="Akhand A.I."/>
            <person name="Morshed G."/>
            <person name="Roy S."/>
            <person name="Uddin K.S."/>
            <person name="Rabeya T."/>
            <person name="Hossain A.S."/>
            <person name="Chowdhury A."/>
            <person name="Snigdha A.R."/>
            <person name="Mortoza M.S."/>
            <person name="Matin S.A."/>
            <person name="Hoque S.M.E."/>
            <person name="Islam M.K."/>
            <person name="Roy D.K."/>
            <person name="Haider R."/>
            <person name="Moosa M.M."/>
            <person name="Elias S.M."/>
            <person name="Hasan A.M."/>
            <person name="Jahan S."/>
            <person name="Shafiuddin M."/>
            <person name="Mahmood N."/>
            <person name="Shommy N.S."/>
        </authorList>
    </citation>
    <scope>NUCLEOTIDE SEQUENCE [LARGE SCALE GENOMIC DNA]</scope>
    <source>
        <strain evidence="3">cv. O-4</strain>
    </source>
</reference>
<gene>
    <name evidence="2" type="ORF">COLO4_32082</name>
</gene>
<feature type="region of interest" description="Disordered" evidence="1">
    <location>
        <begin position="1"/>
        <end position="29"/>
    </location>
</feature>
<comment type="caution">
    <text evidence="2">The sequence shown here is derived from an EMBL/GenBank/DDBJ whole genome shotgun (WGS) entry which is preliminary data.</text>
</comment>
<dbReference type="AlphaFoldDB" id="A0A1R3H1R1"/>